<keyword evidence="3 5" id="KW-1005">Bacterial flagellum biogenesis</keyword>
<keyword evidence="8" id="KW-0969">Cilium</keyword>
<feature type="domain" description="FlgD/Vpr Ig-like" evidence="6">
    <location>
        <begin position="110"/>
        <end position="178"/>
    </location>
</feature>
<evidence type="ECO:0000313" key="9">
    <source>
        <dbReference type="EMBL" id="WOB28449.1"/>
    </source>
</evidence>
<reference evidence="9 11" key="2">
    <citation type="submission" date="2022-08" db="EMBL/GenBank/DDBJ databases">
        <title>Whole genome sequencing-based tracing of a 2022 introduction and outbreak of Xanthomonas hortorum pv. pelargonii.</title>
        <authorList>
            <person name="Iruegas-Bocardo F."/>
            <person name="Weisberg A.K."/>
            <person name="Riutta E.R."/>
            <person name="Kilday K."/>
            <person name="Bonkowski J.C."/>
            <person name="Creswell T."/>
            <person name="Daughtrey M.L."/>
            <person name="Rane K."/>
            <person name="Grunwald N.J."/>
            <person name="Chang J.H."/>
            <person name="Putnam M.L."/>
        </authorList>
    </citation>
    <scope>NUCLEOTIDE SEQUENCE [LARGE SCALE GENOMIC DNA]</scope>
    <source>
        <strain evidence="9 11">22-325</strain>
    </source>
</reference>
<dbReference type="Pfam" id="PF13860">
    <property type="entry name" value="FlgD_ig"/>
    <property type="match status" value="1"/>
</dbReference>
<protein>
    <recommendedName>
        <fullName evidence="2 5">Basal-body rod modification protein FlgD</fullName>
    </recommendedName>
</protein>
<dbReference type="Gene3D" id="2.30.30.910">
    <property type="match status" value="1"/>
</dbReference>
<name>A0A2S7BX97_9XANT</name>
<gene>
    <name evidence="8" type="primary">flgD</name>
    <name evidence="9" type="ORF">NYR99_11395</name>
    <name evidence="8" type="ORF">XdyCFBP7245_20775</name>
</gene>
<evidence type="ECO:0000259" key="7">
    <source>
        <dbReference type="Pfam" id="PF13861"/>
    </source>
</evidence>
<comment type="similarity">
    <text evidence="1 5">Belongs to the FlgD family.</text>
</comment>
<dbReference type="AlphaFoldDB" id="A0A2S7BX97"/>
<reference evidence="8 10" key="1">
    <citation type="submission" date="2016-08" db="EMBL/GenBank/DDBJ databases">
        <authorList>
            <person name="Seilhamer J.J."/>
        </authorList>
    </citation>
    <scope>NUCLEOTIDE SEQUENCE [LARGE SCALE GENOMIC DNA]</scope>
    <source>
        <strain evidence="8 10">CFBP7245</strain>
    </source>
</reference>
<evidence type="ECO:0000256" key="3">
    <source>
        <dbReference type="ARBA" id="ARBA00022795"/>
    </source>
</evidence>
<dbReference type="GeneID" id="95584487"/>
<evidence type="ECO:0000259" key="6">
    <source>
        <dbReference type="Pfam" id="PF13860"/>
    </source>
</evidence>
<comment type="function">
    <text evidence="4 5">Required for flagellar hook formation. May act as a scaffolding protein.</text>
</comment>
<evidence type="ECO:0000313" key="8">
    <source>
        <dbReference type="EMBL" id="PPU53952.1"/>
    </source>
</evidence>
<dbReference type="GO" id="GO:0044781">
    <property type="term" value="P:bacterial-type flagellum organization"/>
    <property type="evidence" value="ECO:0007669"/>
    <property type="project" value="UniProtKB-UniRule"/>
</dbReference>
<keyword evidence="8" id="KW-0282">Flagellum</keyword>
<evidence type="ECO:0000313" key="11">
    <source>
        <dbReference type="Proteomes" id="UP001304534"/>
    </source>
</evidence>
<dbReference type="EMBL" id="CP103840">
    <property type="protein sequence ID" value="WOB28449.1"/>
    <property type="molecule type" value="Genomic_DNA"/>
</dbReference>
<dbReference type="RefSeq" id="WP_104617316.1">
    <property type="nucleotide sequence ID" value="NZ_CP103837.1"/>
</dbReference>
<dbReference type="EMBL" id="MDEE01000049">
    <property type="protein sequence ID" value="PPU53952.1"/>
    <property type="molecule type" value="Genomic_DNA"/>
</dbReference>
<evidence type="ECO:0000256" key="5">
    <source>
        <dbReference type="RuleBase" id="RU362076"/>
    </source>
</evidence>
<sequence>MSTIGSDLYTSLGLTSSSATSTKKKEESLGQADFLKLMTEQLQHQDPLKPMENSAFLGQLAQFSTVQGIGDLNTKVSSFSAAQSSDQVLKGAALVGHNVLVPSAQVAIDATGSAKGVVAATSAGFVNFEITDANGAFVKQLSVPASAAGEVSFAWDGTDANGNRMAAGKYGITATQTDTAGAKSKLSTYVDAPVDSVTIGSDGLYLNLTGLGTSPLANVLRVS</sequence>
<dbReference type="NCBIfam" id="NF009277">
    <property type="entry name" value="PRK12634.1"/>
    <property type="match status" value="1"/>
</dbReference>
<dbReference type="InterPro" id="IPR025965">
    <property type="entry name" value="FlgD/Vpr_Ig-like"/>
</dbReference>
<dbReference type="Pfam" id="PF03963">
    <property type="entry name" value="FlgD"/>
    <property type="match status" value="1"/>
</dbReference>
<organism evidence="8 10">
    <name type="scientific">Xanthomonas dyei</name>
    <dbReference type="NCBI Taxonomy" id="743699"/>
    <lineage>
        <taxon>Bacteria</taxon>
        <taxon>Pseudomonadati</taxon>
        <taxon>Pseudomonadota</taxon>
        <taxon>Gammaproteobacteria</taxon>
        <taxon>Lysobacterales</taxon>
        <taxon>Lysobacteraceae</taxon>
        <taxon>Xanthomonas</taxon>
    </lineage>
</organism>
<evidence type="ECO:0000313" key="10">
    <source>
        <dbReference type="Proteomes" id="UP000238908"/>
    </source>
</evidence>
<evidence type="ECO:0000256" key="4">
    <source>
        <dbReference type="ARBA" id="ARBA00024746"/>
    </source>
</evidence>
<dbReference type="Proteomes" id="UP000238908">
    <property type="component" value="Unassembled WGS sequence"/>
</dbReference>
<dbReference type="InterPro" id="IPR005648">
    <property type="entry name" value="FlgD"/>
</dbReference>
<feature type="domain" description="FlgD Tudor-like" evidence="7">
    <location>
        <begin position="86"/>
        <end position="219"/>
    </location>
</feature>
<evidence type="ECO:0000256" key="1">
    <source>
        <dbReference type="ARBA" id="ARBA00010577"/>
    </source>
</evidence>
<keyword evidence="8" id="KW-0966">Cell projection</keyword>
<dbReference type="Gene3D" id="2.60.40.4070">
    <property type="match status" value="1"/>
</dbReference>
<dbReference type="Pfam" id="PF13861">
    <property type="entry name" value="FLgD_tudor"/>
    <property type="match status" value="1"/>
</dbReference>
<dbReference type="InterPro" id="IPR025963">
    <property type="entry name" value="FLgD_Tudor"/>
</dbReference>
<dbReference type="Proteomes" id="UP001304534">
    <property type="component" value="Chromosome"/>
</dbReference>
<accession>A0A2S7BX97</accession>
<keyword evidence="11" id="KW-1185">Reference proteome</keyword>
<evidence type="ECO:0000256" key="2">
    <source>
        <dbReference type="ARBA" id="ARBA00016013"/>
    </source>
</evidence>
<proteinExistence type="inferred from homology"/>